<dbReference type="Proteomes" id="UP001151760">
    <property type="component" value="Unassembled WGS sequence"/>
</dbReference>
<sequence>MSKFAYQKKTTTSTPVSNVFYALEEDNGKHMVDLVDDIQKKVEAPPKKTPRKTGIWSCRKADSPERNVVFSPETKVHYFDRGDMEFDDMRQVVEEVEHENDYSENG</sequence>
<name>A0ABQ4YQ75_9ASTR</name>
<keyword evidence="2" id="KW-1185">Reference proteome</keyword>
<proteinExistence type="predicted"/>
<reference evidence="1" key="2">
    <citation type="submission" date="2022-01" db="EMBL/GenBank/DDBJ databases">
        <authorList>
            <person name="Yamashiro T."/>
            <person name="Shiraishi A."/>
            <person name="Satake H."/>
            <person name="Nakayama K."/>
        </authorList>
    </citation>
    <scope>NUCLEOTIDE SEQUENCE</scope>
</reference>
<gene>
    <name evidence="1" type="ORF">Tco_0729031</name>
</gene>
<evidence type="ECO:0000313" key="1">
    <source>
        <dbReference type="EMBL" id="GJS79150.1"/>
    </source>
</evidence>
<protein>
    <submittedName>
        <fullName evidence="1">Uncharacterized protein</fullName>
    </submittedName>
</protein>
<dbReference type="EMBL" id="BQNB010010577">
    <property type="protein sequence ID" value="GJS79150.1"/>
    <property type="molecule type" value="Genomic_DNA"/>
</dbReference>
<reference evidence="1" key="1">
    <citation type="journal article" date="2022" name="Int. J. Mol. Sci.">
        <title>Draft Genome of Tanacetum Coccineum: Genomic Comparison of Closely Related Tanacetum-Family Plants.</title>
        <authorList>
            <person name="Yamashiro T."/>
            <person name="Shiraishi A."/>
            <person name="Nakayama K."/>
            <person name="Satake H."/>
        </authorList>
    </citation>
    <scope>NUCLEOTIDE SEQUENCE</scope>
</reference>
<comment type="caution">
    <text evidence="1">The sequence shown here is derived from an EMBL/GenBank/DDBJ whole genome shotgun (WGS) entry which is preliminary data.</text>
</comment>
<accession>A0ABQ4YQ75</accession>
<organism evidence="1 2">
    <name type="scientific">Tanacetum coccineum</name>
    <dbReference type="NCBI Taxonomy" id="301880"/>
    <lineage>
        <taxon>Eukaryota</taxon>
        <taxon>Viridiplantae</taxon>
        <taxon>Streptophyta</taxon>
        <taxon>Embryophyta</taxon>
        <taxon>Tracheophyta</taxon>
        <taxon>Spermatophyta</taxon>
        <taxon>Magnoliopsida</taxon>
        <taxon>eudicotyledons</taxon>
        <taxon>Gunneridae</taxon>
        <taxon>Pentapetalae</taxon>
        <taxon>asterids</taxon>
        <taxon>campanulids</taxon>
        <taxon>Asterales</taxon>
        <taxon>Asteraceae</taxon>
        <taxon>Asteroideae</taxon>
        <taxon>Anthemideae</taxon>
        <taxon>Anthemidinae</taxon>
        <taxon>Tanacetum</taxon>
    </lineage>
</organism>
<evidence type="ECO:0000313" key="2">
    <source>
        <dbReference type="Proteomes" id="UP001151760"/>
    </source>
</evidence>